<protein>
    <recommendedName>
        <fullName evidence="6">RNA-directed RNA polymerase</fullName>
    </recommendedName>
</protein>
<dbReference type="EMBL" id="CAUYUJ010016636">
    <property type="protein sequence ID" value="CAK0867373.1"/>
    <property type="molecule type" value="Genomic_DNA"/>
</dbReference>
<gene>
    <name evidence="4" type="ORF">PCOR1329_LOCUS54327</name>
</gene>
<feature type="non-terminal residue" evidence="4">
    <location>
        <position position="1"/>
    </location>
</feature>
<keyword evidence="3" id="KW-0732">Signal</keyword>
<feature type="chain" id="PRO_5046688107" description="RNA-directed RNA polymerase" evidence="3">
    <location>
        <begin position="25"/>
        <end position="1407"/>
    </location>
</feature>
<dbReference type="InterPro" id="IPR011010">
    <property type="entry name" value="DNA_brk_join_enz"/>
</dbReference>
<accession>A0ABN9V3H9</accession>
<dbReference type="InterPro" id="IPR052055">
    <property type="entry name" value="Hepadnavirus_pol/RT"/>
</dbReference>
<reference evidence="4" key="1">
    <citation type="submission" date="2023-10" db="EMBL/GenBank/DDBJ databases">
        <authorList>
            <person name="Chen Y."/>
            <person name="Shah S."/>
            <person name="Dougan E. K."/>
            <person name="Thang M."/>
            <person name="Chan C."/>
        </authorList>
    </citation>
    <scope>NUCLEOTIDE SEQUENCE [LARGE SCALE GENOMIC DNA]</scope>
</reference>
<organism evidence="4 5">
    <name type="scientific">Prorocentrum cordatum</name>
    <dbReference type="NCBI Taxonomy" id="2364126"/>
    <lineage>
        <taxon>Eukaryota</taxon>
        <taxon>Sar</taxon>
        <taxon>Alveolata</taxon>
        <taxon>Dinophyceae</taxon>
        <taxon>Prorocentrales</taxon>
        <taxon>Prorocentraceae</taxon>
        <taxon>Prorocentrum</taxon>
    </lineage>
</organism>
<name>A0ABN9V3H9_9DINO</name>
<keyword evidence="1" id="KW-0233">DNA recombination</keyword>
<feature type="signal peptide" evidence="3">
    <location>
        <begin position="1"/>
        <end position="24"/>
    </location>
</feature>
<dbReference type="InterPro" id="IPR013762">
    <property type="entry name" value="Integrase-like_cat_sf"/>
</dbReference>
<comment type="caution">
    <text evidence="4">The sequence shown here is derived from an EMBL/GenBank/DDBJ whole genome shotgun (WGS) entry which is preliminary data.</text>
</comment>
<evidence type="ECO:0000313" key="5">
    <source>
        <dbReference type="Proteomes" id="UP001189429"/>
    </source>
</evidence>
<dbReference type="PANTHER" id="PTHR33050:SF7">
    <property type="entry name" value="RIBONUCLEASE H"/>
    <property type="match status" value="1"/>
</dbReference>
<keyword evidence="5" id="KW-1185">Reference proteome</keyword>
<evidence type="ECO:0008006" key="6">
    <source>
        <dbReference type="Google" id="ProtNLM"/>
    </source>
</evidence>
<dbReference type="PANTHER" id="PTHR33050">
    <property type="entry name" value="REVERSE TRANSCRIPTASE DOMAIN-CONTAINING PROTEIN"/>
    <property type="match status" value="1"/>
</dbReference>
<evidence type="ECO:0000256" key="1">
    <source>
        <dbReference type="ARBA" id="ARBA00023172"/>
    </source>
</evidence>
<dbReference type="SUPFAM" id="SSF56672">
    <property type="entry name" value="DNA/RNA polymerases"/>
    <property type="match status" value="1"/>
</dbReference>
<dbReference type="InterPro" id="IPR043502">
    <property type="entry name" value="DNA/RNA_pol_sf"/>
</dbReference>
<evidence type="ECO:0000313" key="4">
    <source>
        <dbReference type="EMBL" id="CAK0867373.1"/>
    </source>
</evidence>
<evidence type="ECO:0000256" key="3">
    <source>
        <dbReference type="SAM" id="SignalP"/>
    </source>
</evidence>
<evidence type="ECO:0000256" key="2">
    <source>
        <dbReference type="SAM" id="MobiDB-lite"/>
    </source>
</evidence>
<dbReference type="Gene3D" id="1.10.443.10">
    <property type="entry name" value="Intergrase catalytic core"/>
    <property type="match status" value="1"/>
</dbReference>
<proteinExistence type="predicted"/>
<dbReference type="Proteomes" id="UP001189429">
    <property type="component" value="Unassembled WGS sequence"/>
</dbReference>
<dbReference type="SUPFAM" id="SSF56349">
    <property type="entry name" value="DNA breaking-rejoining enzymes"/>
    <property type="match status" value="1"/>
</dbReference>
<feature type="region of interest" description="Disordered" evidence="2">
    <location>
        <begin position="935"/>
        <end position="954"/>
    </location>
</feature>
<sequence length="1407" mass="152819">AQGPATTPVLRFMLFAFKLSNLLCASIFSDLHFGMARLVAPAPEVVAEKGLDRSLGALLTWAGVEEEESVANLARAFGFPAEAVVLANIHPRIFAAASEAMVTTILDGMEGSFFTKAAIKVAHDTAITSCTVQREPPQPPATLAAVLAIKTSHVADSIDETEVPSPDPSDIEQWFRNCESIKRGPPLQDKEPTPDQIAVMHARVVVLKMEHYADFSVLTPNGRQMAKRLRHRSWVLQEDGTYQPFDAPGQGSLTAWESCYAVWEVIMFMLRFPPAAPGGDPQEVLTPIASETYLEAFRELCKEHPECWHLCQLAVDRCRAEHLPRVARQMRERLGRQVTWSEALIACARDDGYWDRHVRRPAIGYLARGLKRKADEVEDGAGQAGVASQQSRGKRRKVSFYADCGSFAAAEIKRIADKGFVELFTSLEDVVARWSKAVASKVALLTKVRDDGTTKVRLIIDLRRSGGNGFVDLPERVVLPRLSDLVDGIVDLMAVDDQTADVGYEVCVMVFEDAFHMLAIREEDRGAMAVRTLEGWAVFRRLCCGIAAAPLVWCRVGAAAARLGFRPEELRIQVFVDDPAIATRGAPATRAWLTGALLLLWNVLGLKFKWLKARRGQAVPWIGAQVSLEQRARRWGVLDTLALQKVAEMRSSAERLREATGMVNIKAVQQLAGQLSWASGLIRSFNSALWGVIAAHVAEHAAAKFSAKKRPTQLFFIVRVRQAIEWVRLLLAGIVGTPQGNLAVQRLADVASRSAAMRMRVRTDASPFGFGGILFCRDWPAAWISGEWSAEDLALFSAARGGPAWQAEWELCAALPAVDTWLPRLRGQTLCLFQLGATAALRALLRAAGGAPAMNAVAAEIALRLECAGVQVVPEHLAGMFDFECDALSRIGEGAEMPGSLLRPAQCMWAGRLRRDGGAAFVALGPALRAAALKGKGKGKQHGGENGARAPELSEAPLRGEAEVATRGVIFVFAGVWGDCRNWRRGRVLSGSSVDGACARHARWAEVREAARGSAGLAASQTGMQIRSHPGGGFRRDREAVVAGLVEDIGASSSRASTGSLWATWAEFHQAMFGLDLDPLPLTVDQVFAVSACFMEGGYEGFKGYLSRAREMHVLARRAWCAQLDLAFRKSALSALRGAGVARQSAPFDLILALDVVGRGEQQPGPGAPVGWANFLVIATYFVMREIEVAAPRAARVTWNEEGRSISMRLPVSTVDPRAVGCARTWACLCREGRRRPDCPYHAAVRQIDLLKGTFGAPWPPDCPLFPTSCGDACLEVGIVDSLERTLVAANIGVASDAGAELCGGHSFRVTGAQRLSSLGVEISKIMVLARWPSDAVSRYVGEAPLDRLPAEVAALEARRDHLKIAGRMREELRGLSARLESHAAAADGREQALRRELASSLDHLQE</sequence>